<dbReference type="EnsemblProtists" id="PYU1_T014581">
    <property type="protein sequence ID" value="PYU1_T014581"/>
    <property type="gene ID" value="PYU1_G014550"/>
</dbReference>
<dbReference type="InParanoid" id="K3XBI2"/>
<dbReference type="OMA" id="PEMIYRF"/>
<evidence type="ECO:0008006" key="4">
    <source>
        <dbReference type="Google" id="ProtNLM"/>
    </source>
</evidence>
<protein>
    <recommendedName>
        <fullName evidence="4">Pentacotripeptide-repeat region of PRORP domain-containing protein</fullName>
    </recommendedName>
</protein>
<dbReference type="Proteomes" id="UP000019132">
    <property type="component" value="Unassembled WGS sequence"/>
</dbReference>
<keyword evidence="3" id="KW-1185">Reference proteome</keyword>
<evidence type="ECO:0000313" key="3">
    <source>
        <dbReference type="Proteomes" id="UP000019132"/>
    </source>
</evidence>
<reference evidence="2" key="3">
    <citation type="submission" date="2015-02" db="UniProtKB">
        <authorList>
            <consortium name="EnsemblProtists"/>
        </authorList>
    </citation>
    <scope>IDENTIFICATION</scope>
    <source>
        <strain evidence="2">DAOM BR144</strain>
    </source>
</reference>
<evidence type="ECO:0000313" key="2">
    <source>
        <dbReference type="EnsemblProtists" id="PYU1_T014581"/>
    </source>
</evidence>
<sequence>MWNACRAAALRQLQRHATPAAASVRSGTRFAITAQTAPPLGRVHHFTNVAGIDRDFILSRSTKELRMELGNAQIAKLQQALATELSSTIAKDDVTVEEIKDLFAAAQKTKATQVMLRAFEFLQETFPNKIDFSIFGEVFRLMMKARDGEKMFSVYEQAKPRFQTTPEMIYRFGIVGKLEQGELDAASEIWEEMVDAGHETPNEISSRMLFAYARDRNADKVLELYESIDPQIGQWHESAIDRVILSLGMIGEPQKAFEFYINSSMKLNGGTLIALLSVCINNNCHQQAADILDNRKRFDLQLDARAYNRIMATLEFLDKHAEIADVLEEMRANKVRFDTMTRNIIERNQAHLQGTPFAAGVEASAQAVETKTGVQPKKPSSYFAGPKIRDLLDQNEGTQAAALVEEFVKPLQETDLPEGVKLPKGALKVAPSLAKDAVRAYIMSGDHGKVAKLLESFCVLEGKYGHALAEIMVHYGKVGPDQNETLAYKATKALLTHGRQIFRVDDALALFRKFKDVESTTHVFEQVIDEFAENKQKLMQHAESGAATPAVTPEEARSDKKRFSQFNIGRVINMTLQTYVENAQLQKALDALEYLGSHNLEPNAFNYAVVFNTMRDQDNIAARRGKKQKSNKTQAAYSADQYELVWEDMRRRNVAVNKSIVGNVCSGFASGNKRQRLKLLEAYAEAKTSESDKYVLPPNCYTILLQLTAQEGDLAGLKALYEDAVQSLADKDADRRLPREWVNTLAVNLTRHGEVDEAHSLLMQMEETTGGFSYEALTTVLRAVAKTSDKEKTARLFKIVDDNKFRLNLQDSYDLVHTARDQNQPQLALEILRVFEAGHIDEARPTEFHHINMNDQRAATKLRTMYRVALNLCEQNGQWKNALQLRERVAELLGEDMLAEKSAKMTPNSTESTSADQ</sequence>
<organism evidence="2 3">
    <name type="scientific">Globisporangium ultimum (strain ATCC 200006 / CBS 805.95 / DAOM BR144)</name>
    <name type="common">Pythium ultimum</name>
    <dbReference type="NCBI Taxonomy" id="431595"/>
    <lineage>
        <taxon>Eukaryota</taxon>
        <taxon>Sar</taxon>
        <taxon>Stramenopiles</taxon>
        <taxon>Oomycota</taxon>
        <taxon>Peronosporomycetes</taxon>
        <taxon>Pythiales</taxon>
        <taxon>Pythiaceae</taxon>
        <taxon>Globisporangium</taxon>
    </lineage>
</organism>
<dbReference type="VEuPathDB" id="FungiDB:PYU1_G014550"/>
<proteinExistence type="predicted"/>
<keyword evidence="1" id="KW-0677">Repeat</keyword>
<dbReference type="InterPro" id="IPR050667">
    <property type="entry name" value="PPR-containing_protein"/>
</dbReference>
<accession>K3XBI2</accession>
<dbReference type="PANTHER" id="PTHR47939">
    <property type="entry name" value="MEMBRANE-ASSOCIATED SALT-INDUCIBLE PROTEIN-LIKE"/>
    <property type="match status" value="1"/>
</dbReference>
<reference evidence="3" key="2">
    <citation type="submission" date="2010-04" db="EMBL/GenBank/DDBJ databases">
        <authorList>
            <person name="Buell R."/>
            <person name="Hamilton J."/>
            <person name="Hostetler J."/>
        </authorList>
    </citation>
    <scope>NUCLEOTIDE SEQUENCE [LARGE SCALE GENOMIC DNA]</scope>
    <source>
        <strain evidence="3">DAOM:BR144</strain>
    </source>
</reference>
<dbReference type="HOGENOM" id="CLU_015220_0_0_1"/>
<name>K3XBI2_GLOUD</name>
<dbReference type="Gene3D" id="1.25.40.10">
    <property type="entry name" value="Tetratricopeptide repeat domain"/>
    <property type="match status" value="3"/>
</dbReference>
<dbReference type="AlphaFoldDB" id="K3XBI2"/>
<dbReference type="STRING" id="431595.K3XBI2"/>
<dbReference type="eggNOG" id="ENOG502RW1W">
    <property type="taxonomic scope" value="Eukaryota"/>
</dbReference>
<evidence type="ECO:0000256" key="1">
    <source>
        <dbReference type="ARBA" id="ARBA00022737"/>
    </source>
</evidence>
<dbReference type="EMBL" id="GL376618">
    <property type="status" value="NOT_ANNOTATED_CDS"/>
    <property type="molecule type" value="Genomic_DNA"/>
</dbReference>
<dbReference type="InterPro" id="IPR011990">
    <property type="entry name" value="TPR-like_helical_dom_sf"/>
</dbReference>
<dbReference type="PANTHER" id="PTHR47939:SF13">
    <property type="entry name" value="OS03G0201400 PROTEIN"/>
    <property type="match status" value="1"/>
</dbReference>
<reference evidence="3" key="1">
    <citation type="journal article" date="2010" name="Genome Biol.">
        <title>Genome sequence of the necrotrophic plant pathogen Pythium ultimum reveals original pathogenicity mechanisms and effector repertoire.</title>
        <authorList>
            <person name="Levesque C.A."/>
            <person name="Brouwer H."/>
            <person name="Cano L."/>
            <person name="Hamilton J.P."/>
            <person name="Holt C."/>
            <person name="Huitema E."/>
            <person name="Raffaele S."/>
            <person name="Robideau G.P."/>
            <person name="Thines M."/>
            <person name="Win J."/>
            <person name="Zerillo M.M."/>
            <person name="Beakes G.W."/>
            <person name="Boore J.L."/>
            <person name="Busam D."/>
            <person name="Dumas B."/>
            <person name="Ferriera S."/>
            <person name="Fuerstenberg S.I."/>
            <person name="Gachon C.M."/>
            <person name="Gaulin E."/>
            <person name="Govers F."/>
            <person name="Grenville-Briggs L."/>
            <person name="Horner N."/>
            <person name="Hostetler J."/>
            <person name="Jiang R.H."/>
            <person name="Johnson J."/>
            <person name="Krajaejun T."/>
            <person name="Lin H."/>
            <person name="Meijer H.J."/>
            <person name="Moore B."/>
            <person name="Morris P."/>
            <person name="Phuntmart V."/>
            <person name="Puiu D."/>
            <person name="Shetty J."/>
            <person name="Stajich J.E."/>
            <person name="Tripathy S."/>
            <person name="Wawra S."/>
            <person name="van West P."/>
            <person name="Whitty B.R."/>
            <person name="Coutinho P.M."/>
            <person name="Henrissat B."/>
            <person name="Martin F."/>
            <person name="Thomas P.D."/>
            <person name="Tyler B.M."/>
            <person name="De Vries R.P."/>
            <person name="Kamoun S."/>
            <person name="Yandell M."/>
            <person name="Tisserat N."/>
            <person name="Buell C.R."/>
        </authorList>
    </citation>
    <scope>NUCLEOTIDE SEQUENCE</scope>
    <source>
        <strain evidence="3">DAOM:BR144</strain>
    </source>
</reference>